<feature type="domain" description="BPM/SPOP BACK" evidence="4">
    <location>
        <begin position="72"/>
        <end position="125"/>
    </location>
</feature>
<protein>
    <recommendedName>
        <fullName evidence="7">BTB domain-containing protein</fullName>
    </recommendedName>
</protein>
<evidence type="ECO:0008006" key="7">
    <source>
        <dbReference type="Google" id="ProtNLM"/>
    </source>
</evidence>
<dbReference type="Gene3D" id="3.30.710.10">
    <property type="entry name" value="Potassium Channel Kv1.1, Chain A"/>
    <property type="match status" value="1"/>
</dbReference>
<sequence>MEVRDMDPDVFKAMLHFMYTDTLPPEIMEEEGKKKEGVEMAQGLLAAAHRYKLERLKLMCEAMLLKRVDVDTVASSLVVAELHGCRVLKAACEEFIARPGNVKAVMKTEGFQKIKASCPYVLVEFAFKQLA</sequence>
<dbReference type="InterPro" id="IPR056423">
    <property type="entry name" value="BACK_BPM_SPOP"/>
</dbReference>
<feature type="domain" description="BTB" evidence="3">
    <location>
        <begin position="2"/>
        <end position="66"/>
    </location>
</feature>
<dbReference type="GO" id="GO:0016567">
    <property type="term" value="P:protein ubiquitination"/>
    <property type="evidence" value="ECO:0007669"/>
    <property type="project" value="InterPro"/>
</dbReference>
<evidence type="ECO:0000259" key="4">
    <source>
        <dbReference type="Pfam" id="PF24570"/>
    </source>
</evidence>
<reference evidence="5" key="1">
    <citation type="journal article" date="2018" name="DNA Res.">
        <title>Multiple hybrid de novo genome assembly of finger millet, an orphan allotetraploid crop.</title>
        <authorList>
            <person name="Hatakeyama M."/>
            <person name="Aluri S."/>
            <person name="Balachadran M.T."/>
            <person name="Sivarajan S.R."/>
            <person name="Patrignani A."/>
            <person name="Gruter S."/>
            <person name="Poveda L."/>
            <person name="Shimizu-Inatsugi R."/>
            <person name="Baeten J."/>
            <person name="Francoijs K.J."/>
            <person name="Nataraja K.N."/>
            <person name="Reddy Y.A.N."/>
            <person name="Phadnis S."/>
            <person name="Ravikumar R.L."/>
            <person name="Schlapbach R."/>
            <person name="Sreeman S.M."/>
            <person name="Shimizu K.K."/>
        </authorList>
    </citation>
    <scope>NUCLEOTIDE SEQUENCE</scope>
</reference>
<reference evidence="5" key="2">
    <citation type="submission" date="2021-12" db="EMBL/GenBank/DDBJ databases">
        <title>Resequencing data analysis of finger millet.</title>
        <authorList>
            <person name="Hatakeyama M."/>
            <person name="Aluri S."/>
            <person name="Balachadran M.T."/>
            <person name="Sivarajan S.R."/>
            <person name="Poveda L."/>
            <person name="Shimizu-Inatsugi R."/>
            <person name="Schlapbach R."/>
            <person name="Sreeman S.M."/>
            <person name="Shimizu K.K."/>
        </authorList>
    </citation>
    <scope>NUCLEOTIDE SEQUENCE</scope>
</reference>
<comment type="caution">
    <text evidence="5">The sequence shown here is derived from an EMBL/GenBank/DDBJ whole genome shotgun (WGS) entry which is preliminary data.</text>
</comment>
<comment type="similarity">
    <text evidence="2">Belongs to the Tdpoz family.</text>
</comment>
<dbReference type="EMBL" id="BQKI01000086">
    <property type="protein sequence ID" value="GJN34794.1"/>
    <property type="molecule type" value="Genomic_DNA"/>
</dbReference>
<dbReference type="PANTHER" id="PTHR26379:SF355">
    <property type="entry name" value="BTB DOMAIN-CONTAINING PROTEIN"/>
    <property type="match status" value="1"/>
</dbReference>
<gene>
    <name evidence="5" type="primary">gb23490</name>
    <name evidence="5" type="ORF">PR202_gb23490</name>
</gene>
<organism evidence="5 6">
    <name type="scientific">Eleusine coracana subsp. coracana</name>
    <dbReference type="NCBI Taxonomy" id="191504"/>
    <lineage>
        <taxon>Eukaryota</taxon>
        <taxon>Viridiplantae</taxon>
        <taxon>Streptophyta</taxon>
        <taxon>Embryophyta</taxon>
        <taxon>Tracheophyta</taxon>
        <taxon>Spermatophyta</taxon>
        <taxon>Magnoliopsida</taxon>
        <taxon>Liliopsida</taxon>
        <taxon>Poales</taxon>
        <taxon>Poaceae</taxon>
        <taxon>PACMAD clade</taxon>
        <taxon>Chloridoideae</taxon>
        <taxon>Cynodonteae</taxon>
        <taxon>Eleusininae</taxon>
        <taxon>Eleusine</taxon>
    </lineage>
</organism>
<keyword evidence="6" id="KW-1185">Reference proteome</keyword>
<evidence type="ECO:0000259" key="3">
    <source>
        <dbReference type="Pfam" id="PF00651"/>
    </source>
</evidence>
<comment type="pathway">
    <text evidence="1">Protein modification; protein ubiquitination.</text>
</comment>
<dbReference type="Pfam" id="PF00651">
    <property type="entry name" value="BTB"/>
    <property type="match status" value="1"/>
</dbReference>
<evidence type="ECO:0000256" key="1">
    <source>
        <dbReference type="ARBA" id="ARBA00004906"/>
    </source>
</evidence>
<dbReference type="InterPro" id="IPR011333">
    <property type="entry name" value="SKP1/BTB/POZ_sf"/>
</dbReference>
<proteinExistence type="inferred from homology"/>
<name>A0AAV5FGB0_ELECO</name>
<dbReference type="SUPFAM" id="SSF54695">
    <property type="entry name" value="POZ domain"/>
    <property type="match status" value="1"/>
</dbReference>
<accession>A0AAV5FGB0</accession>
<evidence type="ECO:0000313" key="6">
    <source>
        <dbReference type="Proteomes" id="UP001054889"/>
    </source>
</evidence>
<evidence type="ECO:0000313" key="5">
    <source>
        <dbReference type="EMBL" id="GJN34794.1"/>
    </source>
</evidence>
<dbReference type="InterPro" id="IPR000210">
    <property type="entry name" value="BTB/POZ_dom"/>
</dbReference>
<dbReference type="AlphaFoldDB" id="A0AAV5FGB0"/>
<dbReference type="Pfam" id="PF24570">
    <property type="entry name" value="BACK_BPM_SPOP"/>
    <property type="match status" value="1"/>
</dbReference>
<dbReference type="PANTHER" id="PTHR26379">
    <property type="entry name" value="BTB/POZ AND MATH DOMAIN-CONTAINING PROTEIN 1"/>
    <property type="match status" value="1"/>
</dbReference>
<dbReference type="Proteomes" id="UP001054889">
    <property type="component" value="Unassembled WGS sequence"/>
</dbReference>
<dbReference type="Gene3D" id="1.25.40.420">
    <property type="match status" value="1"/>
</dbReference>
<dbReference type="InterPro" id="IPR045005">
    <property type="entry name" value="BPM1-6"/>
</dbReference>
<evidence type="ECO:0000256" key="2">
    <source>
        <dbReference type="ARBA" id="ARBA00010846"/>
    </source>
</evidence>